<feature type="domain" description="YCII-related" evidence="2">
    <location>
        <begin position="1"/>
        <end position="81"/>
    </location>
</feature>
<dbReference type="Pfam" id="PF03795">
    <property type="entry name" value="YCII"/>
    <property type="match status" value="1"/>
</dbReference>
<dbReference type="InterPro" id="IPR011008">
    <property type="entry name" value="Dimeric_a/b-barrel"/>
</dbReference>
<evidence type="ECO:0000313" key="3">
    <source>
        <dbReference type="EMBL" id="BCS88068.1"/>
    </source>
</evidence>
<evidence type="ECO:0000313" key="4">
    <source>
        <dbReference type="Proteomes" id="UP001053296"/>
    </source>
</evidence>
<organism evidence="3 4">
    <name type="scientific">Pseudodesulfovibrio sediminis</name>
    <dbReference type="NCBI Taxonomy" id="2810563"/>
    <lineage>
        <taxon>Bacteria</taxon>
        <taxon>Pseudomonadati</taxon>
        <taxon>Thermodesulfobacteriota</taxon>
        <taxon>Desulfovibrionia</taxon>
        <taxon>Desulfovibrionales</taxon>
        <taxon>Desulfovibrionaceae</taxon>
    </lineage>
</organism>
<evidence type="ECO:0000256" key="1">
    <source>
        <dbReference type="ARBA" id="ARBA00007689"/>
    </source>
</evidence>
<reference evidence="3" key="1">
    <citation type="journal article" date="2022" name="Arch. Microbiol.">
        <title>Pseudodesulfovibrio sediminis sp. nov., a mesophilic and neutrophilic sulfate-reducing bacterium isolated from sediment of a brackish lake.</title>
        <authorList>
            <person name="Takahashi A."/>
            <person name="Kojima H."/>
            <person name="Watanabe M."/>
            <person name="Fukui M."/>
        </authorList>
    </citation>
    <scope>NUCLEOTIDE SEQUENCE</scope>
    <source>
        <strain evidence="3">SF6</strain>
    </source>
</reference>
<evidence type="ECO:0000259" key="2">
    <source>
        <dbReference type="Pfam" id="PF03795"/>
    </source>
</evidence>
<keyword evidence="4" id="KW-1185">Reference proteome</keyword>
<sequence length="95" mass="10852">MFIISLTYICDLNKIDAFLDEHVSFLKKEYERGHFIASGRKVPRTGGIILAQVDSLESLKAILELDPFHREGLASYDIQEFMPSMTAKGFERLLD</sequence>
<name>A0ABN6ERS9_9BACT</name>
<dbReference type="PANTHER" id="PTHR37828:SF1">
    <property type="entry name" value="YCII-RELATED DOMAIN-CONTAINING PROTEIN"/>
    <property type="match status" value="1"/>
</dbReference>
<protein>
    <recommendedName>
        <fullName evidence="2">YCII-related domain-containing protein</fullName>
    </recommendedName>
</protein>
<dbReference type="EMBL" id="AP024485">
    <property type="protein sequence ID" value="BCS88068.1"/>
    <property type="molecule type" value="Genomic_DNA"/>
</dbReference>
<dbReference type="Gene3D" id="3.30.70.1060">
    <property type="entry name" value="Dimeric alpha+beta barrel"/>
    <property type="match status" value="1"/>
</dbReference>
<proteinExistence type="inferred from homology"/>
<gene>
    <name evidence="3" type="primary">yciI</name>
    <name evidence="3" type="ORF">PSDVSF_13100</name>
</gene>
<dbReference type="RefSeq" id="WP_229595399.1">
    <property type="nucleotide sequence ID" value="NZ_AP024485.1"/>
</dbReference>
<dbReference type="InterPro" id="IPR005545">
    <property type="entry name" value="YCII"/>
</dbReference>
<dbReference type="PANTHER" id="PTHR37828">
    <property type="entry name" value="GSR2449 PROTEIN"/>
    <property type="match status" value="1"/>
</dbReference>
<comment type="similarity">
    <text evidence="1">Belongs to the YciI family.</text>
</comment>
<dbReference type="SUPFAM" id="SSF54909">
    <property type="entry name" value="Dimeric alpha+beta barrel"/>
    <property type="match status" value="1"/>
</dbReference>
<accession>A0ABN6ERS9</accession>
<dbReference type="Proteomes" id="UP001053296">
    <property type="component" value="Chromosome"/>
</dbReference>